<dbReference type="PANTHER" id="PTHR14136">
    <property type="entry name" value="BTB_POZ DOMAIN-CONTAINING PROTEIN KCTD9"/>
    <property type="match status" value="1"/>
</dbReference>
<dbReference type="SUPFAM" id="SSF141571">
    <property type="entry name" value="Pentapeptide repeat-like"/>
    <property type="match status" value="1"/>
</dbReference>
<dbReference type="PANTHER" id="PTHR14136:SF17">
    <property type="entry name" value="BTB_POZ DOMAIN-CONTAINING PROTEIN KCTD9"/>
    <property type="match status" value="1"/>
</dbReference>
<reference evidence="3" key="1">
    <citation type="submission" date="2018-04" db="EMBL/GenBank/DDBJ databases">
        <authorList>
            <person name="Cornet L."/>
        </authorList>
    </citation>
    <scope>NUCLEOTIDE SEQUENCE [LARGE SCALE GENOMIC DNA]</scope>
</reference>
<evidence type="ECO:0000313" key="2">
    <source>
        <dbReference type="EMBL" id="PZO33522.1"/>
    </source>
</evidence>
<organism evidence="2 3">
    <name type="scientific">Shackletoniella antarctica</name>
    <dbReference type="NCBI Taxonomy" id="268115"/>
    <lineage>
        <taxon>Bacteria</taxon>
        <taxon>Bacillati</taxon>
        <taxon>Cyanobacteriota</taxon>
        <taxon>Cyanophyceae</taxon>
        <taxon>Oculatellales</taxon>
        <taxon>Oculatellaceae</taxon>
        <taxon>Shackletoniella</taxon>
    </lineage>
</organism>
<dbReference type="AlphaFoldDB" id="A0A2W4VLT2"/>
<dbReference type="InterPro" id="IPR001646">
    <property type="entry name" value="5peptide_repeat"/>
</dbReference>
<evidence type="ECO:0008006" key="4">
    <source>
        <dbReference type="Google" id="ProtNLM"/>
    </source>
</evidence>
<feature type="signal peptide" evidence="1">
    <location>
        <begin position="1"/>
        <end position="36"/>
    </location>
</feature>
<evidence type="ECO:0000313" key="3">
    <source>
        <dbReference type="Proteomes" id="UP000249081"/>
    </source>
</evidence>
<dbReference type="EMBL" id="QBMN01000249">
    <property type="protein sequence ID" value="PZO33522.1"/>
    <property type="molecule type" value="Genomic_DNA"/>
</dbReference>
<feature type="chain" id="PRO_5015845797" description="Pentapeptide repeat-containing protein" evidence="1">
    <location>
        <begin position="37"/>
        <end position="315"/>
    </location>
</feature>
<sequence>MICNQTHHLFRKITTCFLGIFTFLIFSLSVAGNAFANNPEDVNRLVSTNSCYKCDLTNIDLAKRKFEAAYLVESDLSGIVLSEGSLKSADLSRAILRNAQLYKIDLVSSDLTDADLEKANLRNATLSNADFTRANLTGADLRDARFWGFAGTANMTLANLSYADLSGNTLLIDQSFLGANLSHANLSGNVNLQKADLRRTNLEGTNLDNANLAGAKLSNANLKGANLANANLLRVDLTASDLTGANLRGANLKDAILTGTLGLDPYGDYLLTQAEDAVAMGDFHGAINYLDQIPAQTQAYAKAQDKIFEYMTQNS</sequence>
<accession>A0A2W4VLT2</accession>
<dbReference type="Gene3D" id="2.160.20.80">
    <property type="entry name" value="E3 ubiquitin-protein ligase SopA"/>
    <property type="match status" value="2"/>
</dbReference>
<comment type="caution">
    <text evidence="2">The sequence shown here is derived from an EMBL/GenBank/DDBJ whole genome shotgun (WGS) entry which is preliminary data.</text>
</comment>
<protein>
    <recommendedName>
        <fullName evidence="4">Pentapeptide repeat-containing protein</fullName>
    </recommendedName>
</protein>
<keyword evidence="1" id="KW-0732">Signal</keyword>
<dbReference type="Pfam" id="PF00805">
    <property type="entry name" value="Pentapeptide"/>
    <property type="match status" value="2"/>
</dbReference>
<name>A0A2W4VLT2_9CYAN</name>
<evidence type="ECO:0000256" key="1">
    <source>
        <dbReference type="SAM" id="SignalP"/>
    </source>
</evidence>
<reference evidence="2 3" key="2">
    <citation type="submission" date="2018-06" db="EMBL/GenBank/DDBJ databases">
        <title>Metagenomic assembly of (sub)arctic Cyanobacteria and their associated microbiome from non-axenic cultures.</title>
        <authorList>
            <person name="Baurain D."/>
        </authorList>
    </citation>
    <scope>NUCLEOTIDE SEQUENCE [LARGE SCALE GENOMIC DNA]</scope>
    <source>
        <strain evidence="2">ULC041bin1</strain>
    </source>
</reference>
<dbReference type="Proteomes" id="UP000249081">
    <property type="component" value="Unassembled WGS sequence"/>
</dbReference>
<gene>
    <name evidence="2" type="ORF">DCF17_21820</name>
</gene>
<dbReference type="InterPro" id="IPR051082">
    <property type="entry name" value="Pentapeptide-BTB/POZ_domain"/>
</dbReference>
<proteinExistence type="predicted"/>